<evidence type="ECO:0000256" key="3">
    <source>
        <dbReference type="ARBA" id="ARBA00023172"/>
    </source>
</evidence>
<proteinExistence type="predicted"/>
<name>D9SHG6_GALCS</name>
<dbReference type="OrthoDB" id="662444at2"/>
<dbReference type="Gene3D" id="1.10.150.130">
    <property type="match status" value="1"/>
</dbReference>
<dbReference type="PANTHER" id="PTHR30349:SF64">
    <property type="entry name" value="PROPHAGE INTEGRASE INTD-RELATED"/>
    <property type="match status" value="1"/>
</dbReference>
<evidence type="ECO:0000313" key="4">
    <source>
        <dbReference type="EMBL" id="ADL55963.1"/>
    </source>
</evidence>
<evidence type="ECO:0000256" key="2">
    <source>
        <dbReference type="ARBA" id="ARBA00023125"/>
    </source>
</evidence>
<dbReference type="InterPro" id="IPR013762">
    <property type="entry name" value="Integrase-like_cat_sf"/>
</dbReference>
<keyword evidence="5" id="KW-1185">Reference proteome</keyword>
<dbReference type="KEGG" id="gca:Galf_1957"/>
<protein>
    <submittedName>
        <fullName evidence="4">Integrase family protein</fullName>
    </submittedName>
</protein>
<keyword evidence="1" id="KW-0229">DNA integration</keyword>
<dbReference type="Gene3D" id="1.10.443.10">
    <property type="entry name" value="Intergrase catalytic core"/>
    <property type="match status" value="1"/>
</dbReference>
<gene>
    <name evidence="4" type="ordered locus">Galf_1957</name>
</gene>
<sequence>MGRTAATGLRRRPNQTGGIWHIDKVVNGRTIHESCGTSDQDEAERYLARRLEEIRQASVYGVRPDRIFRVAATKYLSDNQHKASVVTDAYMLQSLDPFIGEMQLSKLHDGTLQAYITARRKAGIKSKSINNALSVVRRILSLSARKWRDEHGLTWLETPPLLSMLPTHDARKPYPISWEEQTVFMQELPDHLARMALFKVNTGTREQEVCHLRWDWEIDVPELGTSVFLIPEDFGGRTAYSGVKNGEDRLVVLNDVARSVVDSCRGIHPELVFTYEGNQTGRMNNSAWDKARLRTAMNMYMASGKTIPVDLLREGQRGILMTDELKKFLESAMPGLANVRVHDLKHTFGRRLRAAGVPLETRKVLLGHKNGDITSHYSAPEIEELLDGVNRVCRSKSGKSPAITLLKRKIA</sequence>
<keyword evidence="2" id="KW-0238">DNA-binding</keyword>
<organism evidence="4 5">
    <name type="scientific">Gallionella capsiferriformans (strain ES-2)</name>
    <name type="common">Gallionella ferruginea capsiferriformans (strain ES-2)</name>
    <dbReference type="NCBI Taxonomy" id="395494"/>
    <lineage>
        <taxon>Bacteria</taxon>
        <taxon>Pseudomonadati</taxon>
        <taxon>Pseudomonadota</taxon>
        <taxon>Betaproteobacteria</taxon>
        <taxon>Nitrosomonadales</taxon>
        <taxon>Gallionellaceae</taxon>
        <taxon>Gallionella</taxon>
    </lineage>
</organism>
<accession>D9SHG6</accession>
<dbReference type="STRING" id="395494.Galf_1957"/>
<dbReference type="Proteomes" id="UP000001235">
    <property type="component" value="Chromosome"/>
</dbReference>
<dbReference type="EMBL" id="CP002159">
    <property type="protein sequence ID" value="ADL55963.1"/>
    <property type="molecule type" value="Genomic_DNA"/>
</dbReference>
<dbReference type="GO" id="GO:0015074">
    <property type="term" value="P:DNA integration"/>
    <property type="evidence" value="ECO:0007669"/>
    <property type="project" value="UniProtKB-KW"/>
</dbReference>
<dbReference type="eggNOG" id="COG0582">
    <property type="taxonomic scope" value="Bacteria"/>
</dbReference>
<dbReference type="InterPro" id="IPR010998">
    <property type="entry name" value="Integrase_recombinase_N"/>
</dbReference>
<keyword evidence="3" id="KW-0233">DNA recombination</keyword>
<dbReference type="GO" id="GO:0003677">
    <property type="term" value="F:DNA binding"/>
    <property type="evidence" value="ECO:0007669"/>
    <property type="project" value="UniProtKB-KW"/>
</dbReference>
<dbReference type="InterPro" id="IPR050090">
    <property type="entry name" value="Tyrosine_recombinase_XerCD"/>
</dbReference>
<dbReference type="AlphaFoldDB" id="D9SHG6"/>
<dbReference type="InterPro" id="IPR011010">
    <property type="entry name" value="DNA_brk_join_enz"/>
</dbReference>
<dbReference type="SUPFAM" id="SSF56349">
    <property type="entry name" value="DNA breaking-rejoining enzymes"/>
    <property type="match status" value="1"/>
</dbReference>
<dbReference type="RefSeq" id="WP_013293895.1">
    <property type="nucleotide sequence ID" value="NC_014394.1"/>
</dbReference>
<reference evidence="4 5" key="1">
    <citation type="submission" date="2010-08" db="EMBL/GenBank/DDBJ databases">
        <title>Complete sequence of Gallionella capsiferriformans ES-2.</title>
        <authorList>
            <consortium name="US DOE Joint Genome Institute"/>
            <person name="Lucas S."/>
            <person name="Copeland A."/>
            <person name="Lapidus A."/>
            <person name="Cheng J.-F."/>
            <person name="Bruce D."/>
            <person name="Goodwin L."/>
            <person name="Pitluck S."/>
            <person name="Chertkov O."/>
            <person name="Davenport K.W."/>
            <person name="Detter J.C."/>
            <person name="Han C."/>
            <person name="Tapia R."/>
            <person name="Land M."/>
            <person name="Hauser L."/>
            <person name="Chang Y.-J."/>
            <person name="Jeffries C."/>
            <person name="Kyrpides N."/>
            <person name="Ivanova N."/>
            <person name="Mikhailova N."/>
            <person name="Shelobolina E.S."/>
            <person name="Picardal F."/>
            <person name="Roden E."/>
            <person name="Emerson D."/>
            <person name="Woyke T."/>
        </authorList>
    </citation>
    <scope>NUCLEOTIDE SEQUENCE [LARGE SCALE GENOMIC DNA]</scope>
    <source>
        <strain evidence="4 5">ES-2</strain>
    </source>
</reference>
<dbReference type="PANTHER" id="PTHR30349">
    <property type="entry name" value="PHAGE INTEGRASE-RELATED"/>
    <property type="match status" value="1"/>
</dbReference>
<dbReference type="GO" id="GO:0006310">
    <property type="term" value="P:DNA recombination"/>
    <property type="evidence" value="ECO:0007669"/>
    <property type="project" value="UniProtKB-KW"/>
</dbReference>
<dbReference type="HOGENOM" id="CLU_027562_17_7_4"/>
<evidence type="ECO:0000313" key="5">
    <source>
        <dbReference type="Proteomes" id="UP000001235"/>
    </source>
</evidence>
<evidence type="ECO:0000256" key="1">
    <source>
        <dbReference type="ARBA" id="ARBA00022908"/>
    </source>
</evidence>